<sequence length="271" mass="29726">MQAVAWYPAIKTLSRREQVRGCRKQRCAHVHATVNIRASNSPASANPGTSYNEHKPKTPPPDLPSLLLDSRIIYIGMPLVPAVTELIVSELLYLQYTDQSKPCYIYINSTGCTRADGEVVGFETEATAIYDTMKYIGNEIYTVGTGVAVGQACMLLSAGNKGKRFMTPHATAMLHQPKVPSTGERQATELNIKWRETLAQKKELLNILSQTTGHGIAKLEKDMQRPLYMTVQDAIEYGIADKIVERDSKAIADVMSAGAWDSAAGLVQKAI</sequence>
<dbReference type="Gene3D" id="3.90.226.10">
    <property type="entry name" value="2-enoyl-CoA Hydratase, Chain A, domain 1"/>
    <property type="match status" value="1"/>
</dbReference>
<dbReference type="InterPro" id="IPR001907">
    <property type="entry name" value="ClpP"/>
</dbReference>
<dbReference type="AlphaFoldDB" id="A0A7S0KD43"/>
<gene>
    <name evidence="4" type="ORF">OMED0929_LOCUS1196</name>
</gene>
<dbReference type="GO" id="GO:0004252">
    <property type="term" value="F:serine-type endopeptidase activity"/>
    <property type="evidence" value="ECO:0007669"/>
    <property type="project" value="InterPro"/>
</dbReference>
<dbReference type="GO" id="GO:0051117">
    <property type="term" value="F:ATPase binding"/>
    <property type="evidence" value="ECO:0007669"/>
    <property type="project" value="TreeGrafter"/>
</dbReference>
<dbReference type="CDD" id="cd07017">
    <property type="entry name" value="S14_ClpP_2"/>
    <property type="match status" value="1"/>
</dbReference>
<dbReference type="GO" id="GO:0006515">
    <property type="term" value="P:protein quality control for misfolded or incompletely synthesized proteins"/>
    <property type="evidence" value="ECO:0007669"/>
    <property type="project" value="TreeGrafter"/>
</dbReference>
<evidence type="ECO:0000313" key="4">
    <source>
        <dbReference type="EMBL" id="CAD8577423.1"/>
    </source>
</evidence>
<reference evidence="4" key="1">
    <citation type="submission" date="2021-01" db="EMBL/GenBank/DDBJ databases">
        <authorList>
            <person name="Corre E."/>
            <person name="Pelletier E."/>
            <person name="Niang G."/>
            <person name="Scheremetjew M."/>
            <person name="Finn R."/>
            <person name="Kale V."/>
            <person name="Holt S."/>
            <person name="Cochrane G."/>
            <person name="Meng A."/>
            <person name="Brown T."/>
            <person name="Cohen L."/>
        </authorList>
    </citation>
    <scope>NUCLEOTIDE SEQUENCE</scope>
    <source>
        <strain evidence="4">Clade-D-RCC2572</strain>
    </source>
</reference>
<evidence type="ECO:0000256" key="2">
    <source>
        <dbReference type="RuleBase" id="RU003567"/>
    </source>
</evidence>
<proteinExistence type="inferred from homology"/>
<dbReference type="InterPro" id="IPR029045">
    <property type="entry name" value="ClpP/crotonase-like_dom_sf"/>
</dbReference>
<evidence type="ECO:0000256" key="1">
    <source>
        <dbReference type="ARBA" id="ARBA00007039"/>
    </source>
</evidence>
<dbReference type="SUPFAM" id="SSF52096">
    <property type="entry name" value="ClpP/crotonase"/>
    <property type="match status" value="1"/>
</dbReference>
<feature type="compositionally biased region" description="Polar residues" evidence="3">
    <location>
        <begin position="38"/>
        <end position="51"/>
    </location>
</feature>
<dbReference type="PANTHER" id="PTHR10381">
    <property type="entry name" value="ATP-DEPENDENT CLP PROTEASE PROTEOLYTIC SUBUNIT"/>
    <property type="match status" value="1"/>
</dbReference>
<organism evidence="4">
    <name type="scientific">Ostreococcus mediterraneus</name>
    <dbReference type="NCBI Taxonomy" id="1486918"/>
    <lineage>
        <taxon>Eukaryota</taxon>
        <taxon>Viridiplantae</taxon>
        <taxon>Chlorophyta</taxon>
        <taxon>Mamiellophyceae</taxon>
        <taxon>Mamiellales</taxon>
        <taxon>Bathycoccaceae</taxon>
        <taxon>Ostreococcus</taxon>
    </lineage>
</organism>
<comment type="similarity">
    <text evidence="1 2">Belongs to the peptidase S14 family.</text>
</comment>
<protein>
    <recommendedName>
        <fullName evidence="2">ATP-dependent Clp protease proteolytic subunit</fullName>
    </recommendedName>
</protein>
<dbReference type="EMBL" id="HBEW01001380">
    <property type="protein sequence ID" value="CAD8577423.1"/>
    <property type="molecule type" value="Transcribed_RNA"/>
</dbReference>
<feature type="region of interest" description="Disordered" evidence="3">
    <location>
        <begin position="38"/>
        <end position="60"/>
    </location>
</feature>
<dbReference type="GO" id="GO:0009368">
    <property type="term" value="C:endopeptidase Clp complex"/>
    <property type="evidence" value="ECO:0007669"/>
    <property type="project" value="TreeGrafter"/>
</dbReference>
<accession>A0A7S0KD43</accession>
<dbReference type="GO" id="GO:0004176">
    <property type="term" value="F:ATP-dependent peptidase activity"/>
    <property type="evidence" value="ECO:0007669"/>
    <property type="project" value="InterPro"/>
</dbReference>
<dbReference type="PRINTS" id="PR00127">
    <property type="entry name" value="CLPPROTEASEP"/>
</dbReference>
<dbReference type="InterPro" id="IPR023562">
    <property type="entry name" value="ClpP/TepA"/>
</dbReference>
<evidence type="ECO:0000256" key="3">
    <source>
        <dbReference type="SAM" id="MobiDB-lite"/>
    </source>
</evidence>
<dbReference type="PANTHER" id="PTHR10381:SF6">
    <property type="entry name" value="ATP-DEPENDENT CLP PROTEASE PROTEOLYTIC SUBUNIT-RELATED PROTEIN 3, CHLOROPLASTIC"/>
    <property type="match status" value="1"/>
</dbReference>
<name>A0A7S0KD43_9CHLO</name>
<dbReference type="Pfam" id="PF00574">
    <property type="entry name" value="CLP_protease"/>
    <property type="match status" value="1"/>
</dbReference>
<dbReference type="GO" id="GO:0009536">
    <property type="term" value="C:plastid"/>
    <property type="evidence" value="ECO:0007669"/>
    <property type="project" value="UniProtKB-ARBA"/>
</dbReference>